<dbReference type="Pfam" id="PF02518">
    <property type="entry name" value="HATPase_c"/>
    <property type="match status" value="1"/>
</dbReference>
<keyword evidence="12" id="KW-0812">Transmembrane</keyword>
<dbReference type="EMBL" id="JAGGLV010000012">
    <property type="protein sequence ID" value="MBP2113638.1"/>
    <property type="molecule type" value="Genomic_DNA"/>
</dbReference>
<keyword evidence="16" id="KW-1185">Reference proteome</keyword>
<evidence type="ECO:0000256" key="6">
    <source>
        <dbReference type="ARBA" id="ARBA00022679"/>
    </source>
</evidence>
<dbReference type="PROSITE" id="PS50885">
    <property type="entry name" value="HAMP"/>
    <property type="match status" value="1"/>
</dbReference>
<keyword evidence="8 15" id="KW-0418">Kinase</keyword>
<feature type="transmembrane region" description="Helical" evidence="12">
    <location>
        <begin position="315"/>
        <end position="338"/>
    </location>
</feature>
<dbReference type="SUPFAM" id="SSF55874">
    <property type="entry name" value="ATPase domain of HSP90 chaperone/DNA topoisomerase II/histidine kinase"/>
    <property type="match status" value="1"/>
</dbReference>
<feature type="transmembrane region" description="Helical" evidence="12">
    <location>
        <begin position="21"/>
        <end position="41"/>
    </location>
</feature>
<feature type="domain" description="HAMP" evidence="14">
    <location>
        <begin position="335"/>
        <end position="387"/>
    </location>
</feature>
<dbReference type="Gene3D" id="6.10.340.10">
    <property type="match status" value="1"/>
</dbReference>
<keyword evidence="11 12" id="KW-0472">Membrane</keyword>
<keyword evidence="10" id="KW-0902">Two-component regulatory system</keyword>
<evidence type="ECO:0000313" key="16">
    <source>
        <dbReference type="Proteomes" id="UP000773462"/>
    </source>
</evidence>
<keyword evidence="7" id="KW-0547">Nucleotide-binding</keyword>
<evidence type="ECO:0000256" key="5">
    <source>
        <dbReference type="ARBA" id="ARBA00022553"/>
    </source>
</evidence>
<evidence type="ECO:0000256" key="8">
    <source>
        <dbReference type="ARBA" id="ARBA00022777"/>
    </source>
</evidence>
<keyword evidence="4" id="KW-1003">Cell membrane</keyword>
<dbReference type="InterPro" id="IPR003660">
    <property type="entry name" value="HAMP_dom"/>
</dbReference>
<dbReference type="CDD" id="cd06225">
    <property type="entry name" value="HAMP"/>
    <property type="match status" value="1"/>
</dbReference>
<comment type="catalytic activity">
    <reaction evidence="1">
        <text>ATP + protein L-histidine = ADP + protein N-phospho-L-histidine.</text>
        <dbReference type="EC" id="2.7.13.3"/>
    </reaction>
</comment>
<evidence type="ECO:0000256" key="3">
    <source>
        <dbReference type="ARBA" id="ARBA00012438"/>
    </source>
</evidence>
<dbReference type="Gene3D" id="3.30.565.10">
    <property type="entry name" value="Histidine kinase-like ATPase, C-terminal domain"/>
    <property type="match status" value="1"/>
</dbReference>
<evidence type="ECO:0000256" key="12">
    <source>
        <dbReference type="SAM" id="Phobius"/>
    </source>
</evidence>
<dbReference type="PANTHER" id="PTHR34220:SF7">
    <property type="entry name" value="SENSOR HISTIDINE KINASE YPDA"/>
    <property type="match status" value="1"/>
</dbReference>
<dbReference type="GO" id="GO:0004673">
    <property type="term" value="F:protein histidine kinase activity"/>
    <property type="evidence" value="ECO:0007669"/>
    <property type="project" value="UniProtKB-EC"/>
</dbReference>
<dbReference type="InterPro" id="IPR005467">
    <property type="entry name" value="His_kinase_dom"/>
</dbReference>
<dbReference type="SUPFAM" id="SSF158472">
    <property type="entry name" value="HAMP domain-like"/>
    <property type="match status" value="1"/>
</dbReference>
<evidence type="ECO:0000259" key="13">
    <source>
        <dbReference type="PROSITE" id="PS50109"/>
    </source>
</evidence>
<dbReference type="InterPro" id="IPR010559">
    <property type="entry name" value="Sig_transdc_His_kin_internal"/>
</dbReference>
<dbReference type="PANTHER" id="PTHR34220">
    <property type="entry name" value="SENSOR HISTIDINE KINASE YPDA"/>
    <property type="match status" value="1"/>
</dbReference>
<dbReference type="Gene3D" id="3.30.450.20">
    <property type="entry name" value="PAS domain"/>
    <property type="match status" value="2"/>
</dbReference>
<feature type="domain" description="Histidine kinase" evidence="13">
    <location>
        <begin position="498"/>
        <end position="601"/>
    </location>
</feature>
<proteinExistence type="predicted"/>
<dbReference type="PRINTS" id="PR00344">
    <property type="entry name" value="BCTRLSENSOR"/>
</dbReference>
<evidence type="ECO:0000256" key="2">
    <source>
        <dbReference type="ARBA" id="ARBA00004651"/>
    </source>
</evidence>
<protein>
    <recommendedName>
        <fullName evidence="3">histidine kinase</fullName>
        <ecNumber evidence="3">2.7.13.3</ecNumber>
    </recommendedName>
</protein>
<keyword evidence="6 15" id="KW-0808">Transferase</keyword>
<dbReference type="PROSITE" id="PS50109">
    <property type="entry name" value="HIS_KIN"/>
    <property type="match status" value="1"/>
</dbReference>
<dbReference type="Pfam" id="PF00672">
    <property type="entry name" value="HAMP"/>
    <property type="match status" value="1"/>
</dbReference>
<evidence type="ECO:0000256" key="1">
    <source>
        <dbReference type="ARBA" id="ARBA00000085"/>
    </source>
</evidence>
<keyword evidence="5" id="KW-0597">Phosphoprotein</keyword>
<accession>A0ABS4NU95</accession>
<dbReference type="InterPro" id="IPR003594">
    <property type="entry name" value="HATPase_dom"/>
</dbReference>
<dbReference type="RefSeq" id="WP_245368346.1">
    <property type="nucleotide sequence ID" value="NZ_JAGGLV010000012.1"/>
</dbReference>
<dbReference type="InterPro" id="IPR050640">
    <property type="entry name" value="Bact_2-comp_sensor_kinase"/>
</dbReference>
<evidence type="ECO:0000256" key="11">
    <source>
        <dbReference type="ARBA" id="ARBA00023136"/>
    </source>
</evidence>
<dbReference type="Pfam" id="PF06580">
    <property type="entry name" value="His_kinase"/>
    <property type="match status" value="1"/>
</dbReference>
<comment type="caution">
    <text evidence="15">The sequence shown here is derived from an EMBL/GenBank/DDBJ whole genome shotgun (WGS) entry which is preliminary data.</text>
</comment>
<name>A0ABS4NU95_9BACL</name>
<dbReference type="SMART" id="SM00387">
    <property type="entry name" value="HATPase_c"/>
    <property type="match status" value="1"/>
</dbReference>
<dbReference type="SMART" id="SM00304">
    <property type="entry name" value="HAMP"/>
    <property type="match status" value="1"/>
</dbReference>
<sequence>MKAPFTLKPNRRFVSVKNKMLFFFLLAILIPVVILFANSYISSQQMLERKYTDLLADVTRQSNIRIEEFLEDTKQISLIASYGINSYISAVSQENYPVQNYLHDSSVTNELQATQLLMNYITMKDRAISIYVYNLVNGSDLYVAPNKPVDYTYNPRKEDWFTEFLRSDDITRDLPTRLDLQTKADSNWTIYNLRKIFDMENGKLIGVMAVSVDIDFINRLNKRMEAGNRSAFTVTDDSGIIIFNNNYNLIGKPFRTLFPVREEELAAGSGRQIVRVSGKDYILIQSPFEEHNWKTYMYMPVEELAVEGDILKRNLWTIAVVLILFALASSVYMSNLITRPIKQLIRNMTLVEQGKFDNLPAVRSNDEIGVMASRFEQMSAELKQLVERIYVEQEQKVEAEIRALQAQISPHFLYNTLNSVKWIATMQQSEKIVEMTGALISMLRYTAKTDNRLVPIREELEHIGHYIIIQKVRYFNRIEFHSEVEETLAEQEIPKLSIQPLVENAIFHGIADQEDGLLSIEVRRAGNAELTITVRDNGAGMSAEAAAKLRSRLCGAEDSGGIGVINVHQRVRRLYGEPYGVSFESSPGQGAVFVITIPIRDKKGAY</sequence>
<evidence type="ECO:0000256" key="9">
    <source>
        <dbReference type="ARBA" id="ARBA00022840"/>
    </source>
</evidence>
<evidence type="ECO:0000256" key="10">
    <source>
        <dbReference type="ARBA" id="ARBA00023012"/>
    </source>
</evidence>
<dbReference type="EC" id="2.7.13.3" evidence="3"/>
<dbReference type="Proteomes" id="UP000773462">
    <property type="component" value="Unassembled WGS sequence"/>
</dbReference>
<evidence type="ECO:0000313" key="15">
    <source>
        <dbReference type="EMBL" id="MBP2113638.1"/>
    </source>
</evidence>
<gene>
    <name evidence="15" type="ORF">J2Z70_003799</name>
</gene>
<dbReference type="InterPro" id="IPR004358">
    <property type="entry name" value="Sig_transdc_His_kin-like_C"/>
</dbReference>
<organism evidence="15 16">
    <name type="scientific">Paenibacillus silagei</name>
    <dbReference type="NCBI Taxonomy" id="1670801"/>
    <lineage>
        <taxon>Bacteria</taxon>
        <taxon>Bacillati</taxon>
        <taxon>Bacillota</taxon>
        <taxon>Bacilli</taxon>
        <taxon>Bacillales</taxon>
        <taxon>Paenibacillaceae</taxon>
        <taxon>Paenibacillus</taxon>
    </lineage>
</organism>
<dbReference type="InterPro" id="IPR036890">
    <property type="entry name" value="HATPase_C_sf"/>
</dbReference>
<keyword evidence="12" id="KW-1133">Transmembrane helix</keyword>
<comment type="subcellular location">
    <subcellularLocation>
        <location evidence="2">Cell membrane</location>
        <topology evidence="2">Multi-pass membrane protein</topology>
    </subcellularLocation>
</comment>
<evidence type="ECO:0000259" key="14">
    <source>
        <dbReference type="PROSITE" id="PS50885"/>
    </source>
</evidence>
<keyword evidence="9" id="KW-0067">ATP-binding</keyword>
<evidence type="ECO:0000256" key="4">
    <source>
        <dbReference type="ARBA" id="ARBA00022475"/>
    </source>
</evidence>
<reference evidence="15 16" key="1">
    <citation type="submission" date="2021-03" db="EMBL/GenBank/DDBJ databases">
        <title>Genomic Encyclopedia of Type Strains, Phase IV (KMG-IV): sequencing the most valuable type-strain genomes for metagenomic binning, comparative biology and taxonomic classification.</title>
        <authorList>
            <person name="Goeker M."/>
        </authorList>
    </citation>
    <scope>NUCLEOTIDE SEQUENCE [LARGE SCALE GENOMIC DNA]</scope>
    <source>
        <strain evidence="15 16">DSM 101953</strain>
    </source>
</reference>
<evidence type="ECO:0000256" key="7">
    <source>
        <dbReference type="ARBA" id="ARBA00022741"/>
    </source>
</evidence>